<evidence type="ECO:0000313" key="6">
    <source>
        <dbReference type="Proteomes" id="UP000176725"/>
    </source>
</evidence>
<comment type="cofactor">
    <cofactor evidence="1">
        <name>thiamine diphosphate</name>
        <dbReference type="ChEBI" id="CHEBI:58937"/>
    </cofactor>
</comment>
<reference evidence="5 6" key="1">
    <citation type="journal article" date="2016" name="Nat. Commun.">
        <title>Thousands of microbial genomes shed light on interconnected biogeochemical processes in an aquifer system.</title>
        <authorList>
            <person name="Anantharaman K."/>
            <person name="Brown C.T."/>
            <person name="Hug L.A."/>
            <person name="Sharon I."/>
            <person name="Castelle C.J."/>
            <person name="Probst A.J."/>
            <person name="Thomas B.C."/>
            <person name="Singh A."/>
            <person name="Wilkins M.J."/>
            <person name="Karaoz U."/>
            <person name="Brodie E.L."/>
            <person name="Williams K.H."/>
            <person name="Hubbard S.S."/>
            <person name="Banfield J.F."/>
        </authorList>
    </citation>
    <scope>NUCLEOTIDE SEQUENCE [LARGE SCALE GENOMIC DNA]</scope>
</reference>
<comment type="similarity">
    <text evidence="2">Belongs to the transketolase family.</text>
</comment>
<dbReference type="Gene3D" id="3.40.50.970">
    <property type="match status" value="1"/>
</dbReference>
<evidence type="ECO:0000313" key="5">
    <source>
        <dbReference type="EMBL" id="OGM63819.1"/>
    </source>
</evidence>
<evidence type="ECO:0000259" key="4">
    <source>
        <dbReference type="SMART" id="SM00861"/>
    </source>
</evidence>
<dbReference type="SMART" id="SM00861">
    <property type="entry name" value="Transket_pyr"/>
    <property type="match status" value="1"/>
</dbReference>
<dbReference type="FunFam" id="3.40.50.970:FF:000129">
    <property type="entry name" value="Transketolase"/>
    <property type="match status" value="1"/>
</dbReference>
<dbReference type="STRING" id="1802521.A2893_02480"/>
<evidence type="ECO:0000256" key="2">
    <source>
        <dbReference type="ARBA" id="ARBA00007131"/>
    </source>
</evidence>
<feature type="domain" description="Transketolase-like pyrimidine-binding" evidence="4">
    <location>
        <begin position="20"/>
        <end position="185"/>
    </location>
</feature>
<dbReference type="InterPro" id="IPR033248">
    <property type="entry name" value="Transketolase_C"/>
</dbReference>
<dbReference type="Gene3D" id="3.40.50.920">
    <property type="match status" value="1"/>
</dbReference>
<dbReference type="AlphaFoldDB" id="A0A1F8BJH0"/>
<evidence type="ECO:0000256" key="1">
    <source>
        <dbReference type="ARBA" id="ARBA00001964"/>
    </source>
</evidence>
<dbReference type="PANTHER" id="PTHR43825">
    <property type="entry name" value="PYRUVATE DEHYDROGENASE E1 COMPONENT"/>
    <property type="match status" value="1"/>
</dbReference>
<dbReference type="InterPro" id="IPR005475">
    <property type="entry name" value="Transketolase-like_Pyr-bd"/>
</dbReference>
<dbReference type="EMBL" id="MGHH01000015">
    <property type="protein sequence ID" value="OGM63819.1"/>
    <property type="molecule type" value="Genomic_DNA"/>
</dbReference>
<accession>A0A1F8BJH0</accession>
<evidence type="ECO:0000256" key="3">
    <source>
        <dbReference type="ARBA" id="ARBA00023052"/>
    </source>
</evidence>
<sequence>MLNPQAKLSNKIFSQDIEQVPTRNGYGEGLVEAGEKDERVVALCADLTESTRTEYFKKEFPDRFIEVGVAEQALATIAAGMANYGKIPFISSYAAFSPGRNWEQIRTTIALNNVPVKIAGAHAGISVGPDGATHQQLEDIALMRAMPNMIVIAPCDAIETRKATYEAAFNGKPTYIRFAREKTPVFTTEKTPFKIGKAETFWESKNSQVAIIACGPLVYEALLSAKELEETGIESEVINCHTIKPIDEKAIISAARRCGAIVSVEEHQISEGLGSAIAEVLTRNYPVPMEYIGMPNSFGESGEPDELLEKYKMKSKNIVEACKKVIKRKNS</sequence>
<keyword evidence="3" id="KW-0786">Thiamine pyrophosphate</keyword>
<dbReference type="InterPro" id="IPR009014">
    <property type="entry name" value="Transketo_C/PFOR_II"/>
</dbReference>
<name>A0A1F8BJH0_9BACT</name>
<dbReference type="CDD" id="cd07033">
    <property type="entry name" value="TPP_PYR_DXS_TK_like"/>
    <property type="match status" value="1"/>
</dbReference>
<dbReference type="SUPFAM" id="SSF52922">
    <property type="entry name" value="TK C-terminal domain-like"/>
    <property type="match status" value="1"/>
</dbReference>
<gene>
    <name evidence="5" type="ORF">A2893_02480</name>
</gene>
<protein>
    <submittedName>
        <fullName evidence="5">Transketolase</fullName>
    </submittedName>
</protein>
<comment type="caution">
    <text evidence="5">The sequence shown here is derived from an EMBL/GenBank/DDBJ whole genome shotgun (WGS) entry which is preliminary data.</text>
</comment>
<dbReference type="InterPro" id="IPR029061">
    <property type="entry name" value="THDP-binding"/>
</dbReference>
<dbReference type="Pfam" id="PF02779">
    <property type="entry name" value="Transket_pyr"/>
    <property type="match status" value="1"/>
</dbReference>
<dbReference type="InterPro" id="IPR051157">
    <property type="entry name" value="PDH/Transketolase"/>
</dbReference>
<proteinExistence type="inferred from homology"/>
<dbReference type="Pfam" id="PF02780">
    <property type="entry name" value="Transketolase_C"/>
    <property type="match status" value="1"/>
</dbReference>
<dbReference type="PANTHER" id="PTHR43825:SF1">
    <property type="entry name" value="TRANSKETOLASE-LIKE PYRIMIDINE-BINDING DOMAIN-CONTAINING PROTEIN"/>
    <property type="match status" value="1"/>
</dbReference>
<dbReference type="SUPFAM" id="SSF52518">
    <property type="entry name" value="Thiamin diphosphate-binding fold (THDP-binding)"/>
    <property type="match status" value="1"/>
</dbReference>
<organism evidence="5 6">
    <name type="scientific">Candidatus Woesebacteria bacterium RIFCSPLOWO2_01_FULL_39_25</name>
    <dbReference type="NCBI Taxonomy" id="1802521"/>
    <lineage>
        <taxon>Bacteria</taxon>
        <taxon>Candidatus Woeseibacteriota</taxon>
    </lineage>
</organism>
<dbReference type="Proteomes" id="UP000176725">
    <property type="component" value="Unassembled WGS sequence"/>
</dbReference>